<organism evidence="1 2">
    <name type="scientific">Shewanella algicola</name>
    <dbReference type="NCBI Taxonomy" id="640633"/>
    <lineage>
        <taxon>Bacteria</taxon>
        <taxon>Pseudomonadati</taxon>
        <taxon>Pseudomonadota</taxon>
        <taxon>Gammaproteobacteria</taxon>
        <taxon>Alteromonadales</taxon>
        <taxon>Shewanellaceae</taxon>
        <taxon>Shewanella</taxon>
    </lineage>
</organism>
<comment type="caution">
    <text evidence="1">The sequence shown here is derived from an EMBL/GenBank/DDBJ whole genome shotgun (WGS) entry which is preliminary data.</text>
</comment>
<name>A0A9X1Z7M4_9GAMM</name>
<evidence type="ECO:0000313" key="2">
    <source>
        <dbReference type="Proteomes" id="UP001139408"/>
    </source>
</evidence>
<reference evidence="1" key="1">
    <citation type="submission" date="2022-01" db="EMBL/GenBank/DDBJ databases">
        <title>Whole genome-based taxonomy of the Shewanellaceae.</title>
        <authorList>
            <person name="Martin-Rodriguez A.J."/>
        </authorList>
    </citation>
    <scope>NUCLEOTIDE SEQUENCE</scope>
    <source>
        <strain evidence="1">DSM 23803</strain>
    </source>
</reference>
<dbReference type="AlphaFoldDB" id="A0A9X1Z7M4"/>
<evidence type="ECO:0008006" key="3">
    <source>
        <dbReference type="Google" id="ProtNLM"/>
    </source>
</evidence>
<dbReference type="EMBL" id="JAKILJ010000155">
    <property type="protein sequence ID" value="MCL1107931.1"/>
    <property type="molecule type" value="Genomic_DNA"/>
</dbReference>
<dbReference type="RefSeq" id="WP_188927331.1">
    <property type="nucleotide sequence ID" value="NZ_BMQI01000156.1"/>
</dbReference>
<evidence type="ECO:0000313" key="1">
    <source>
        <dbReference type="EMBL" id="MCL1107931.1"/>
    </source>
</evidence>
<proteinExistence type="predicted"/>
<gene>
    <name evidence="1" type="ORF">L2749_22355</name>
</gene>
<dbReference type="Proteomes" id="UP001139408">
    <property type="component" value="Unassembled WGS sequence"/>
</dbReference>
<dbReference type="PROSITE" id="PS51257">
    <property type="entry name" value="PROKAR_LIPOPROTEIN"/>
    <property type="match status" value="1"/>
</dbReference>
<accession>A0A9X1Z7M4</accession>
<protein>
    <recommendedName>
        <fullName evidence="3">Lipoprotein</fullName>
    </recommendedName>
</protein>
<sequence>MFKKMSVIVLFILIGCNSTPTPLSSGNQYSPTNQEQFVFITKKEGVRKYGYENFCPDTSTAVCYKNVLSYDKYHDMKGYFTTTKPILKKQGFSFWPVTLENGESYYYVTTNDRFDKSFEIARYGDVGDISDTAESIVEGSDVKIVGYKKHDTAPKYILSNGKEPGRDHTLLTVGNFFVSA</sequence>
<keyword evidence="2" id="KW-1185">Reference proteome</keyword>